<reference evidence="2 3" key="1">
    <citation type="submission" date="2024-09" db="EMBL/GenBank/DDBJ databases">
        <title>Genome sequencing and assembly of Phytophthora oleae, isolate VK10A, causative agent of rot of olive drupes.</title>
        <authorList>
            <person name="Conti Taguali S."/>
            <person name="Riolo M."/>
            <person name="La Spada F."/>
            <person name="Cacciola S.O."/>
            <person name="Dionisio G."/>
        </authorList>
    </citation>
    <scope>NUCLEOTIDE SEQUENCE [LARGE SCALE GENOMIC DNA]</scope>
    <source>
        <strain evidence="2 3">VK10A</strain>
    </source>
</reference>
<dbReference type="AlphaFoldDB" id="A0ABD3ERS2"/>
<evidence type="ECO:0000313" key="2">
    <source>
        <dbReference type="EMBL" id="KAL3657163.1"/>
    </source>
</evidence>
<protein>
    <submittedName>
        <fullName evidence="2">Uncharacterized protein</fullName>
    </submittedName>
</protein>
<dbReference type="Proteomes" id="UP001632037">
    <property type="component" value="Unassembled WGS sequence"/>
</dbReference>
<keyword evidence="3" id="KW-1185">Reference proteome</keyword>
<name>A0ABD3ERS2_9STRA</name>
<evidence type="ECO:0000256" key="1">
    <source>
        <dbReference type="SAM" id="MobiDB-lite"/>
    </source>
</evidence>
<feature type="region of interest" description="Disordered" evidence="1">
    <location>
        <begin position="268"/>
        <end position="289"/>
    </location>
</feature>
<proteinExistence type="predicted"/>
<comment type="caution">
    <text evidence="2">The sequence shown here is derived from an EMBL/GenBank/DDBJ whole genome shotgun (WGS) entry which is preliminary data.</text>
</comment>
<dbReference type="EMBL" id="JBIMZQ010000068">
    <property type="protein sequence ID" value="KAL3657163.1"/>
    <property type="molecule type" value="Genomic_DNA"/>
</dbReference>
<evidence type="ECO:0000313" key="3">
    <source>
        <dbReference type="Proteomes" id="UP001632037"/>
    </source>
</evidence>
<gene>
    <name evidence="2" type="ORF">V7S43_017957</name>
</gene>
<accession>A0ABD3ERS2</accession>
<organism evidence="2 3">
    <name type="scientific">Phytophthora oleae</name>
    <dbReference type="NCBI Taxonomy" id="2107226"/>
    <lineage>
        <taxon>Eukaryota</taxon>
        <taxon>Sar</taxon>
        <taxon>Stramenopiles</taxon>
        <taxon>Oomycota</taxon>
        <taxon>Peronosporomycetes</taxon>
        <taxon>Peronosporales</taxon>
        <taxon>Peronosporaceae</taxon>
        <taxon>Phytophthora</taxon>
    </lineage>
</organism>
<sequence>MLVVQEKTFRQVWRELSKQGWKYKKPTGLSNDNRYLPPEGNVSLLRHCRNQGWLDLPPLLPPPAPATTAQAPPDVIAQPVTGVLDDPPIPPAAAAVAIAETASASSATMTSTASTGKTTATAKKKPAHLVTLDTAEAIEDDPEQATTDITESRLDNSEQPITDVPVNAVGTVAIEEHSERATTDNTEQTQDVPEHTAADIPVRVVESAGRVSRSVALDDFDYETILDALKRDRLFGPPSADDLNMGESDWQLSLDSEPESDEEGILLDEDNGEQDTGLETGGSNGDDFELPLPDVLEDADHGTPVEFDLTSDDLERLRLQEWDTFHEHRSGQVLLDPAPLYDGPSGPTRAASAYAENPLSIFYFFLPKELWRKIAAETINIVVRVSMLLRKLRGHLLCSGDK</sequence>